<dbReference type="Gene3D" id="3.90.640.10">
    <property type="entry name" value="Actin, Chain A, domain 4"/>
    <property type="match status" value="1"/>
</dbReference>
<keyword evidence="3" id="KW-1185">Reference proteome</keyword>
<reference evidence="2" key="1">
    <citation type="journal article" date="2020" name="Nat. Commun.">
        <title>Large-scale genome sequencing of mycorrhizal fungi provides insights into the early evolution of symbiotic traits.</title>
        <authorList>
            <person name="Miyauchi S."/>
            <person name="Kiss E."/>
            <person name="Kuo A."/>
            <person name="Drula E."/>
            <person name="Kohler A."/>
            <person name="Sanchez-Garcia M."/>
            <person name="Morin E."/>
            <person name="Andreopoulos B."/>
            <person name="Barry K.W."/>
            <person name="Bonito G."/>
            <person name="Buee M."/>
            <person name="Carver A."/>
            <person name="Chen C."/>
            <person name="Cichocki N."/>
            <person name="Clum A."/>
            <person name="Culley D."/>
            <person name="Crous P.W."/>
            <person name="Fauchery L."/>
            <person name="Girlanda M."/>
            <person name="Hayes R.D."/>
            <person name="Keri Z."/>
            <person name="LaButti K."/>
            <person name="Lipzen A."/>
            <person name="Lombard V."/>
            <person name="Magnuson J."/>
            <person name="Maillard F."/>
            <person name="Murat C."/>
            <person name="Nolan M."/>
            <person name="Ohm R.A."/>
            <person name="Pangilinan J."/>
            <person name="Pereira M.F."/>
            <person name="Perotto S."/>
            <person name="Peter M."/>
            <person name="Pfister S."/>
            <person name="Riley R."/>
            <person name="Sitrit Y."/>
            <person name="Stielow J.B."/>
            <person name="Szollosi G."/>
            <person name="Zifcakova L."/>
            <person name="Stursova M."/>
            <person name="Spatafora J.W."/>
            <person name="Tedersoo L."/>
            <person name="Vaario L.M."/>
            <person name="Yamada A."/>
            <person name="Yan M."/>
            <person name="Wang P."/>
            <person name="Xu J."/>
            <person name="Bruns T."/>
            <person name="Baldrian P."/>
            <person name="Vilgalys R."/>
            <person name="Dunand C."/>
            <person name="Henrissat B."/>
            <person name="Grigoriev I.V."/>
            <person name="Hibbett D."/>
            <person name="Nagy L.G."/>
            <person name="Martin F.M."/>
        </authorList>
    </citation>
    <scope>NUCLEOTIDE SEQUENCE</scope>
    <source>
        <strain evidence="2">UP504</strain>
    </source>
</reference>
<evidence type="ECO:0000313" key="2">
    <source>
        <dbReference type="EMBL" id="KAF9508046.1"/>
    </source>
</evidence>
<dbReference type="Gene3D" id="3.30.420.40">
    <property type="match status" value="2"/>
</dbReference>
<feature type="compositionally biased region" description="Polar residues" evidence="1">
    <location>
        <begin position="665"/>
        <end position="677"/>
    </location>
</feature>
<dbReference type="PANTHER" id="PTHR14187">
    <property type="entry name" value="ALPHA KINASE/ELONGATION FACTOR 2 KINASE"/>
    <property type="match status" value="1"/>
</dbReference>
<accession>A0A9P6ALR3</accession>
<feature type="region of interest" description="Disordered" evidence="1">
    <location>
        <begin position="655"/>
        <end position="677"/>
    </location>
</feature>
<feature type="region of interest" description="Disordered" evidence="1">
    <location>
        <begin position="124"/>
        <end position="161"/>
    </location>
</feature>
<gene>
    <name evidence="2" type="ORF">BS47DRAFT_1384889</name>
</gene>
<protein>
    <submittedName>
        <fullName evidence="2">Uncharacterized protein</fullName>
    </submittedName>
</protein>
<sequence>MGGCLSICPGNSPGPPSPEGQKTQLFYAIYFPREIAPQAASSSREPVISRVSPEGNVQSKDPYSRIAACRPHHRPDQFPVTQPEPVRGNTSLSNNNQAAVYRTFSIPATSPESTHFRQIDPFVISSPSHEEPSQESPITPVGRDPPVQDPPTRAEAIRPDLNPSQGRMCVAVDFGTVLSGVACGQSSDRSSRFYGLDQIARFKLLLDPNGASDLIPRIFPLGKGPIDVITDYLRELWQNAKPKILWLGYTKEALQSADIWLSIPATWNVRNGEMMRDAAYAAGLVAREGSQEYAGGRDRLHIISSRGCTLCPLEGSELKPNQSFMVCDAGGGTIDTAIYQVLGNVTQIAECCASSGASCGSHFLDIYFRAYLEENLSLMESRAGGISILSASTLPIIVLRVLEAQLKRGGSVDALVLVGGFSASPYLFERIWRLHGRILNPIDPDIATSLGATQSGLAESLIQRPIGAPTIIASKSYIIGIGPNLATSPGGNRNSGSSTGCDDGLQQVFGGQGALLRKGEPVLHEFTKTSSSPSDSVFVARVYSSDSAEIRADTSGGYLEHIHDWEIDLSDTSLFKYNVQNAAWNRFDTVFEIGVEIDSQAFHEKTHVPGGLLIGGIHEMATWRRCIKIRRALKSTIGGKLCVLGFWLTPELSPTGTSPAGRPNLATSPGGNRNSGSSTGMMMGFNNVFEAQYLVVKGALLRKGEPVLHEFTKTSSSPSDSVFVARVYSSDSAEIRADTSGGYLEHIHDWEIDLSDTSLFKYNVQNAAWNRFDTVFEIGVEIDSQDRGVHMVDREAQKPTLTLVASTEQSRITVAKPPSVRYSGVALLCHLGPQGACPVPEWVTIGGKTSV</sequence>
<evidence type="ECO:0000256" key="1">
    <source>
        <dbReference type="SAM" id="MobiDB-lite"/>
    </source>
</evidence>
<dbReference type="PANTHER" id="PTHR14187:SF5">
    <property type="entry name" value="HEAT SHOCK 70 KDA PROTEIN 12A"/>
    <property type="match status" value="1"/>
</dbReference>
<dbReference type="Proteomes" id="UP000886523">
    <property type="component" value="Unassembled WGS sequence"/>
</dbReference>
<name>A0A9P6ALR3_9AGAM</name>
<evidence type="ECO:0000313" key="3">
    <source>
        <dbReference type="Proteomes" id="UP000886523"/>
    </source>
</evidence>
<dbReference type="SUPFAM" id="SSF53067">
    <property type="entry name" value="Actin-like ATPase domain"/>
    <property type="match status" value="1"/>
</dbReference>
<dbReference type="InterPro" id="IPR043129">
    <property type="entry name" value="ATPase_NBD"/>
</dbReference>
<dbReference type="CDD" id="cd10170">
    <property type="entry name" value="ASKHA_NBD_HSP70"/>
    <property type="match status" value="1"/>
</dbReference>
<dbReference type="AlphaFoldDB" id="A0A9P6ALR3"/>
<comment type="caution">
    <text evidence="2">The sequence shown here is derived from an EMBL/GenBank/DDBJ whole genome shotgun (WGS) entry which is preliminary data.</text>
</comment>
<proteinExistence type="predicted"/>
<feature type="region of interest" description="Disordered" evidence="1">
    <location>
        <begin position="39"/>
        <end position="94"/>
    </location>
</feature>
<dbReference type="EMBL" id="MU129066">
    <property type="protein sequence ID" value="KAF9508046.1"/>
    <property type="molecule type" value="Genomic_DNA"/>
</dbReference>
<dbReference type="OrthoDB" id="2963168at2759"/>
<feature type="region of interest" description="Disordered" evidence="1">
    <location>
        <begin position="1"/>
        <end position="21"/>
    </location>
</feature>
<organism evidence="2 3">
    <name type="scientific">Hydnum rufescens UP504</name>
    <dbReference type="NCBI Taxonomy" id="1448309"/>
    <lineage>
        <taxon>Eukaryota</taxon>
        <taxon>Fungi</taxon>
        <taxon>Dikarya</taxon>
        <taxon>Basidiomycota</taxon>
        <taxon>Agaricomycotina</taxon>
        <taxon>Agaricomycetes</taxon>
        <taxon>Cantharellales</taxon>
        <taxon>Hydnaceae</taxon>
        <taxon>Hydnum</taxon>
    </lineage>
</organism>